<keyword evidence="3" id="KW-0238">DNA-binding</keyword>
<dbReference type="Pfam" id="PF00126">
    <property type="entry name" value="HTH_1"/>
    <property type="match status" value="1"/>
</dbReference>
<evidence type="ECO:0000256" key="4">
    <source>
        <dbReference type="ARBA" id="ARBA00023163"/>
    </source>
</evidence>
<dbReference type="PRINTS" id="PR00039">
    <property type="entry name" value="HTHLYSR"/>
</dbReference>
<dbReference type="PROSITE" id="PS50931">
    <property type="entry name" value="HTH_LYSR"/>
    <property type="match status" value="1"/>
</dbReference>
<sequence length="300" mass="33215">MPYMSVFVKVVELGSFSAAAEQLGLTASAVSRQMANLESALSVKLLERTTRKLRLTEVGAEVFARCQDMVEAARAVQEIAQRFVSSPQGLVKLSVPKAFGKRIISPLVPEFLRLYPQVDVQLILNDQPNDLISDDLDLLIRITDTPPLGLAARPLLDVYHVLCASEHYLAQAGTPLHPEDLSHHSCIYLGETPGDNRWQLRHAHSGEKITVSVKGRMVSNHSEVRLEAVLAHLGVGCLPFFTAAEALANQQIVEVLSDWRYETTYHGKAWILYPPNRYLPPKCRALIDYLASKLSQATAP</sequence>
<keyword evidence="4" id="KW-0804">Transcription</keyword>
<evidence type="ECO:0000256" key="1">
    <source>
        <dbReference type="ARBA" id="ARBA00009437"/>
    </source>
</evidence>
<dbReference type="Proteomes" id="UP000805841">
    <property type="component" value="Unassembled WGS sequence"/>
</dbReference>
<name>A0ABR7Z841_9PSED</name>
<keyword evidence="7" id="KW-1185">Reference proteome</keyword>
<feature type="domain" description="HTH lysR-type" evidence="5">
    <location>
        <begin position="1"/>
        <end position="56"/>
    </location>
</feature>
<dbReference type="PANTHER" id="PTHR30537:SF5">
    <property type="entry name" value="HTH-TYPE TRANSCRIPTIONAL ACTIVATOR TTDR-RELATED"/>
    <property type="match status" value="1"/>
</dbReference>
<dbReference type="PANTHER" id="PTHR30537">
    <property type="entry name" value="HTH-TYPE TRANSCRIPTIONAL REGULATOR"/>
    <property type="match status" value="1"/>
</dbReference>
<dbReference type="Gene3D" id="3.40.190.290">
    <property type="match status" value="1"/>
</dbReference>
<evidence type="ECO:0000256" key="3">
    <source>
        <dbReference type="ARBA" id="ARBA00023125"/>
    </source>
</evidence>
<dbReference type="InterPro" id="IPR058163">
    <property type="entry name" value="LysR-type_TF_proteobact-type"/>
</dbReference>
<evidence type="ECO:0000313" key="6">
    <source>
        <dbReference type="EMBL" id="MBD1601592.1"/>
    </source>
</evidence>
<dbReference type="CDD" id="cd08422">
    <property type="entry name" value="PBP2_CrgA_like"/>
    <property type="match status" value="1"/>
</dbReference>
<organism evidence="6 7">
    <name type="scientific">Pseudomonas typographi</name>
    <dbReference type="NCBI Taxonomy" id="2715964"/>
    <lineage>
        <taxon>Bacteria</taxon>
        <taxon>Pseudomonadati</taxon>
        <taxon>Pseudomonadota</taxon>
        <taxon>Gammaproteobacteria</taxon>
        <taxon>Pseudomonadales</taxon>
        <taxon>Pseudomonadaceae</taxon>
        <taxon>Pseudomonas</taxon>
    </lineage>
</organism>
<dbReference type="InterPro" id="IPR005119">
    <property type="entry name" value="LysR_subst-bd"/>
</dbReference>
<evidence type="ECO:0000313" key="7">
    <source>
        <dbReference type="Proteomes" id="UP000805841"/>
    </source>
</evidence>
<dbReference type="SUPFAM" id="SSF46785">
    <property type="entry name" value="Winged helix' DNA-binding domain"/>
    <property type="match status" value="1"/>
</dbReference>
<reference evidence="6 7" key="1">
    <citation type="journal article" date="2020" name="Insects">
        <title>Bacteria Belonging to Pseudomonas typographi sp. nov. from the Bark Beetle Ips typographus Have Genomic Potential to Aid in the Host Ecology.</title>
        <authorList>
            <person name="Peral-Aranega E."/>
            <person name="Saati-Santamaria Z."/>
            <person name="Kolarik M."/>
            <person name="Rivas R."/>
            <person name="Garcia-Fraile P."/>
        </authorList>
    </citation>
    <scope>NUCLEOTIDE SEQUENCE [LARGE SCALE GENOMIC DNA]</scope>
    <source>
        <strain evidence="6 7">CA3A</strain>
    </source>
</reference>
<dbReference type="Pfam" id="PF03466">
    <property type="entry name" value="LysR_substrate"/>
    <property type="match status" value="1"/>
</dbReference>
<comment type="caution">
    <text evidence="6">The sequence shown here is derived from an EMBL/GenBank/DDBJ whole genome shotgun (WGS) entry which is preliminary data.</text>
</comment>
<dbReference type="Gene3D" id="1.10.10.10">
    <property type="entry name" value="Winged helix-like DNA-binding domain superfamily/Winged helix DNA-binding domain"/>
    <property type="match status" value="1"/>
</dbReference>
<evidence type="ECO:0000256" key="2">
    <source>
        <dbReference type="ARBA" id="ARBA00023015"/>
    </source>
</evidence>
<evidence type="ECO:0000259" key="5">
    <source>
        <dbReference type="PROSITE" id="PS50931"/>
    </source>
</evidence>
<keyword evidence="2" id="KW-0805">Transcription regulation</keyword>
<dbReference type="SUPFAM" id="SSF53850">
    <property type="entry name" value="Periplasmic binding protein-like II"/>
    <property type="match status" value="1"/>
</dbReference>
<protein>
    <submittedName>
        <fullName evidence="6">LysR family transcriptional regulator</fullName>
    </submittedName>
</protein>
<dbReference type="EMBL" id="JAAOCA010000038">
    <property type="protein sequence ID" value="MBD1601592.1"/>
    <property type="molecule type" value="Genomic_DNA"/>
</dbReference>
<dbReference type="InterPro" id="IPR000847">
    <property type="entry name" value="LysR_HTH_N"/>
</dbReference>
<dbReference type="InterPro" id="IPR036390">
    <property type="entry name" value="WH_DNA-bd_sf"/>
</dbReference>
<dbReference type="InterPro" id="IPR036388">
    <property type="entry name" value="WH-like_DNA-bd_sf"/>
</dbReference>
<gene>
    <name evidence="6" type="ORF">HAQ05_23225</name>
</gene>
<accession>A0ABR7Z841</accession>
<comment type="similarity">
    <text evidence="1">Belongs to the LysR transcriptional regulatory family.</text>
</comment>
<proteinExistence type="inferred from homology"/>